<evidence type="ECO:0000256" key="1">
    <source>
        <dbReference type="SAM" id="Phobius"/>
    </source>
</evidence>
<sequence>MDKENLIEKYFEGTLTAEEKLRLDKLLESDIELKEEFNLQIAIKQVMISEGEPALKAKLKDLEKSYRSTNKQSISFLIKWPAAAILIIAFALVFIRTFTPKDVHEDLFLTYFTPAENIHYPITRGNVDNELKLAFSAYESKNFEQALILFKQLQESNEFNELKLYLGSSYLAIGDTENALEVLIITNLDDESSRYRIQWYRALALVKSGNVEEAKTLLNDLVINGDFELKKAQKLLEKLP</sequence>
<dbReference type="RefSeq" id="WP_189578658.1">
    <property type="nucleotide sequence ID" value="NZ_BMYF01000001.1"/>
</dbReference>
<accession>A0A8J3G433</accession>
<evidence type="ECO:0008006" key="4">
    <source>
        <dbReference type="Google" id="ProtNLM"/>
    </source>
</evidence>
<comment type="caution">
    <text evidence="2">The sequence shown here is derived from an EMBL/GenBank/DDBJ whole genome shotgun (WGS) entry which is preliminary data.</text>
</comment>
<keyword evidence="1" id="KW-0812">Transmembrane</keyword>
<protein>
    <recommendedName>
        <fullName evidence="4">Tetratricopeptide repeat-containing protein</fullName>
    </recommendedName>
</protein>
<dbReference type="Proteomes" id="UP000642809">
    <property type="component" value="Unassembled WGS sequence"/>
</dbReference>
<name>A0A8J3G433_9BACT</name>
<keyword evidence="1" id="KW-1133">Transmembrane helix</keyword>
<dbReference type="Gene3D" id="1.25.40.10">
    <property type="entry name" value="Tetratricopeptide repeat domain"/>
    <property type="match status" value="1"/>
</dbReference>
<dbReference type="AlphaFoldDB" id="A0A8J3G433"/>
<keyword evidence="3" id="KW-1185">Reference proteome</keyword>
<evidence type="ECO:0000313" key="2">
    <source>
        <dbReference type="EMBL" id="GHB25632.1"/>
    </source>
</evidence>
<dbReference type="EMBL" id="BMYF01000001">
    <property type="protein sequence ID" value="GHB25632.1"/>
    <property type="molecule type" value="Genomic_DNA"/>
</dbReference>
<dbReference type="SUPFAM" id="SSF48452">
    <property type="entry name" value="TPR-like"/>
    <property type="match status" value="1"/>
</dbReference>
<proteinExistence type="predicted"/>
<dbReference type="InterPro" id="IPR011990">
    <property type="entry name" value="TPR-like_helical_dom_sf"/>
</dbReference>
<feature type="transmembrane region" description="Helical" evidence="1">
    <location>
        <begin position="76"/>
        <end position="95"/>
    </location>
</feature>
<gene>
    <name evidence="2" type="ORF">GCM10008106_03010</name>
</gene>
<reference evidence="2" key="1">
    <citation type="journal article" date="2014" name="Int. J. Syst. Evol. Microbiol.">
        <title>Complete genome sequence of Corynebacterium casei LMG S-19264T (=DSM 44701T), isolated from a smear-ripened cheese.</title>
        <authorList>
            <consortium name="US DOE Joint Genome Institute (JGI-PGF)"/>
            <person name="Walter F."/>
            <person name="Albersmeier A."/>
            <person name="Kalinowski J."/>
            <person name="Ruckert C."/>
        </authorList>
    </citation>
    <scope>NUCLEOTIDE SEQUENCE</scope>
    <source>
        <strain evidence="2">KCTC 23224</strain>
    </source>
</reference>
<evidence type="ECO:0000313" key="3">
    <source>
        <dbReference type="Proteomes" id="UP000642809"/>
    </source>
</evidence>
<reference evidence="2" key="2">
    <citation type="submission" date="2020-09" db="EMBL/GenBank/DDBJ databases">
        <authorList>
            <person name="Sun Q."/>
            <person name="Kim S."/>
        </authorList>
    </citation>
    <scope>NUCLEOTIDE SEQUENCE</scope>
    <source>
        <strain evidence="2">KCTC 23224</strain>
    </source>
</reference>
<keyword evidence="1" id="KW-0472">Membrane</keyword>
<organism evidence="2 3">
    <name type="scientific">Mongoliitalea lutea</name>
    <dbReference type="NCBI Taxonomy" id="849756"/>
    <lineage>
        <taxon>Bacteria</taxon>
        <taxon>Pseudomonadati</taxon>
        <taxon>Bacteroidota</taxon>
        <taxon>Cytophagia</taxon>
        <taxon>Cytophagales</taxon>
        <taxon>Cyclobacteriaceae</taxon>
        <taxon>Mongoliitalea</taxon>
    </lineage>
</organism>